<dbReference type="EMBL" id="PDCK01000044">
    <property type="protein sequence ID" value="PRQ24744.1"/>
    <property type="molecule type" value="Genomic_DNA"/>
</dbReference>
<gene>
    <name evidence="6" type="ORF">RchiOBHm_Chr6g0275801</name>
</gene>
<dbReference type="AlphaFoldDB" id="A0A2P6PS49"/>
<evidence type="ECO:0000313" key="7">
    <source>
        <dbReference type="Proteomes" id="UP000238479"/>
    </source>
</evidence>
<sequence>MQISSPGLFTVAKLVGCSPEELTLALSIKRLDINILVIILIGLQSQLQSLPGSPPKAIASNGVNESIGIYDESRICHASTEIQLLCRCRKAVKRIIMMSELVHNPFRLIGVGLSIWTFATAGCGSSFNLWSIAICRMLVGVGEASFISLAAPFIDDHVPADQVGESINWR</sequence>
<keyword evidence="2" id="KW-0813">Transport</keyword>
<dbReference type="PANTHER" id="PTHR23505:SF79">
    <property type="entry name" value="PROTEIN SPINSTER"/>
    <property type="match status" value="1"/>
</dbReference>
<dbReference type="Gramene" id="PRQ24744">
    <property type="protein sequence ID" value="PRQ24744"/>
    <property type="gene ID" value="RchiOBHm_Chr6g0275801"/>
</dbReference>
<keyword evidence="7" id="KW-1185">Reference proteome</keyword>
<comment type="caution">
    <text evidence="6">The sequence shown here is derived from an EMBL/GenBank/DDBJ whole genome shotgun (WGS) entry which is preliminary data.</text>
</comment>
<dbReference type="GO" id="GO:0016020">
    <property type="term" value="C:membrane"/>
    <property type="evidence" value="ECO:0007669"/>
    <property type="project" value="UniProtKB-SubCell"/>
</dbReference>
<dbReference type="InterPro" id="IPR044770">
    <property type="entry name" value="MFS_spinster-like"/>
</dbReference>
<organism evidence="6 7">
    <name type="scientific">Rosa chinensis</name>
    <name type="common">China rose</name>
    <dbReference type="NCBI Taxonomy" id="74649"/>
    <lineage>
        <taxon>Eukaryota</taxon>
        <taxon>Viridiplantae</taxon>
        <taxon>Streptophyta</taxon>
        <taxon>Embryophyta</taxon>
        <taxon>Tracheophyta</taxon>
        <taxon>Spermatophyta</taxon>
        <taxon>Magnoliopsida</taxon>
        <taxon>eudicotyledons</taxon>
        <taxon>Gunneridae</taxon>
        <taxon>Pentapetalae</taxon>
        <taxon>rosids</taxon>
        <taxon>fabids</taxon>
        <taxon>Rosales</taxon>
        <taxon>Rosaceae</taxon>
        <taxon>Rosoideae</taxon>
        <taxon>Rosoideae incertae sedis</taxon>
        <taxon>Rosa</taxon>
    </lineage>
</organism>
<dbReference type="PANTHER" id="PTHR23505">
    <property type="entry name" value="SPINSTER"/>
    <property type="match status" value="1"/>
</dbReference>
<dbReference type="SUPFAM" id="SSF103473">
    <property type="entry name" value="MFS general substrate transporter"/>
    <property type="match status" value="1"/>
</dbReference>
<reference evidence="6 7" key="1">
    <citation type="journal article" date="2018" name="Nat. Genet.">
        <title>The Rosa genome provides new insights in the design of modern roses.</title>
        <authorList>
            <person name="Bendahmane M."/>
        </authorList>
    </citation>
    <scope>NUCLEOTIDE SEQUENCE [LARGE SCALE GENOMIC DNA]</scope>
    <source>
        <strain evidence="7">cv. Old Blush</strain>
    </source>
</reference>
<keyword evidence="3" id="KW-0812">Transmembrane</keyword>
<accession>A0A2P6PS49</accession>
<dbReference type="Gene3D" id="1.20.1250.20">
    <property type="entry name" value="MFS general substrate transporter like domains"/>
    <property type="match status" value="1"/>
</dbReference>
<evidence type="ECO:0000256" key="2">
    <source>
        <dbReference type="ARBA" id="ARBA00022448"/>
    </source>
</evidence>
<evidence type="ECO:0000313" key="6">
    <source>
        <dbReference type="EMBL" id="PRQ24744.1"/>
    </source>
</evidence>
<comment type="subcellular location">
    <subcellularLocation>
        <location evidence="1">Membrane</location>
        <topology evidence="1">Multi-pass membrane protein</topology>
    </subcellularLocation>
</comment>
<evidence type="ECO:0000256" key="4">
    <source>
        <dbReference type="ARBA" id="ARBA00022989"/>
    </source>
</evidence>
<protein>
    <submittedName>
        <fullName evidence="6">Putative major facilitator superfamily domain-containing protein</fullName>
    </submittedName>
</protein>
<evidence type="ECO:0000256" key="3">
    <source>
        <dbReference type="ARBA" id="ARBA00022692"/>
    </source>
</evidence>
<name>A0A2P6PS49_ROSCH</name>
<keyword evidence="4" id="KW-1133">Transmembrane helix</keyword>
<dbReference type="InterPro" id="IPR036259">
    <property type="entry name" value="MFS_trans_sf"/>
</dbReference>
<keyword evidence="5" id="KW-0472">Membrane</keyword>
<evidence type="ECO:0000256" key="5">
    <source>
        <dbReference type="ARBA" id="ARBA00023136"/>
    </source>
</evidence>
<evidence type="ECO:0000256" key="1">
    <source>
        <dbReference type="ARBA" id="ARBA00004141"/>
    </source>
</evidence>
<proteinExistence type="predicted"/>
<dbReference type="Proteomes" id="UP000238479">
    <property type="component" value="Chromosome 6"/>
</dbReference>